<evidence type="ECO:0000313" key="4">
    <source>
        <dbReference type="EMBL" id="GAA2346838.1"/>
    </source>
</evidence>
<organism evidence="4 5">
    <name type="scientific">Dactylosporangium salmoneum</name>
    <dbReference type="NCBI Taxonomy" id="53361"/>
    <lineage>
        <taxon>Bacteria</taxon>
        <taxon>Bacillati</taxon>
        <taxon>Actinomycetota</taxon>
        <taxon>Actinomycetes</taxon>
        <taxon>Micromonosporales</taxon>
        <taxon>Micromonosporaceae</taxon>
        <taxon>Dactylosporangium</taxon>
    </lineage>
</organism>
<dbReference type="InterPro" id="IPR006142">
    <property type="entry name" value="INTEIN"/>
</dbReference>
<accession>A0ABP5T7I5</accession>
<feature type="region of interest" description="Disordered" evidence="2">
    <location>
        <begin position="571"/>
        <end position="591"/>
    </location>
</feature>
<dbReference type="SUPFAM" id="SSF55608">
    <property type="entry name" value="Homing endonucleases"/>
    <property type="match status" value="1"/>
</dbReference>
<dbReference type="InterPro" id="IPR006517">
    <property type="entry name" value="Phage_terminase_lsu-like_C"/>
</dbReference>
<reference evidence="5" key="1">
    <citation type="journal article" date="2019" name="Int. J. Syst. Evol. Microbiol.">
        <title>The Global Catalogue of Microorganisms (GCM) 10K type strain sequencing project: providing services to taxonomists for standard genome sequencing and annotation.</title>
        <authorList>
            <consortium name="The Broad Institute Genomics Platform"/>
            <consortium name="The Broad Institute Genome Sequencing Center for Infectious Disease"/>
            <person name="Wu L."/>
            <person name="Ma J."/>
        </authorList>
    </citation>
    <scope>NUCLEOTIDE SEQUENCE [LARGE SCALE GENOMIC DNA]</scope>
    <source>
        <strain evidence="5">JCM 3272</strain>
    </source>
</reference>
<dbReference type="InterPro" id="IPR035421">
    <property type="entry name" value="Terminase_6C"/>
</dbReference>
<gene>
    <name evidence="4" type="ORF">GCM10010170_033890</name>
</gene>
<dbReference type="Proteomes" id="UP001501444">
    <property type="component" value="Unassembled WGS sequence"/>
</dbReference>
<dbReference type="PRINTS" id="PR00379">
    <property type="entry name" value="INTEIN"/>
</dbReference>
<feature type="compositionally biased region" description="Basic and acidic residues" evidence="2">
    <location>
        <begin position="572"/>
        <end position="591"/>
    </location>
</feature>
<comment type="caution">
    <text evidence="4">The sequence shown here is derived from an EMBL/GenBank/DDBJ whole genome shotgun (WGS) entry which is preliminary data.</text>
</comment>
<dbReference type="InterPro" id="IPR004860">
    <property type="entry name" value="LAGLIDADG_dom"/>
</dbReference>
<dbReference type="InterPro" id="IPR036844">
    <property type="entry name" value="Hint_dom_sf"/>
</dbReference>
<evidence type="ECO:0000256" key="2">
    <source>
        <dbReference type="SAM" id="MobiDB-lite"/>
    </source>
</evidence>
<dbReference type="RefSeq" id="WP_344613338.1">
    <property type="nucleotide sequence ID" value="NZ_BAAARV010000025.1"/>
</dbReference>
<name>A0ABP5T7I5_9ACTN</name>
<keyword evidence="5" id="KW-1185">Reference proteome</keyword>
<dbReference type="Pfam" id="PF14528">
    <property type="entry name" value="LAGLIDADG_3"/>
    <property type="match status" value="1"/>
</dbReference>
<dbReference type="EMBL" id="BAAARV010000025">
    <property type="protein sequence ID" value="GAA2346838.1"/>
    <property type="molecule type" value="Genomic_DNA"/>
</dbReference>
<dbReference type="Gene3D" id="3.10.28.10">
    <property type="entry name" value="Homing endonucleases"/>
    <property type="match status" value="1"/>
</dbReference>
<dbReference type="Gene3D" id="3.30.420.240">
    <property type="match status" value="1"/>
</dbReference>
<dbReference type="NCBIfam" id="TIGR01630">
    <property type="entry name" value="psiM2_ORF9"/>
    <property type="match status" value="1"/>
</dbReference>
<dbReference type="SUPFAM" id="SSF51294">
    <property type="entry name" value="Hedgehog/intein (Hint) domain"/>
    <property type="match status" value="1"/>
</dbReference>
<dbReference type="InterPro" id="IPR027434">
    <property type="entry name" value="Homing_endonucl"/>
</dbReference>
<keyword evidence="1" id="KW-1188">Viral release from host cell</keyword>
<evidence type="ECO:0000259" key="3">
    <source>
        <dbReference type="PROSITE" id="PS50819"/>
    </source>
</evidence>
<sequence>MSNSTQPALTSFERAILSATVKRFTEEQRSVRDARTPGELAKMLDPKTVQTAALDLIDSALVDAAEGRCDRLMISLPPQEGKALALDTPIATPSGWTTMGALQVGDQVFDRHGDPCTVTWVSPTWTDRPCYEVTTGDDDRIVADAAHEWNVVRWAGGPERRVETTDLAVPRSKNAQITGPADLNLPDADLPLDPYVLGVWLGDGHSLAARLTCQDSDEAIIERIRDSGWPVRRDTGTKYGWSLVPPGWPVARNNPSPFRRVLQQLGVWGNKHVPVAYLRSSTKQRLALLQGLVDTDGYVCPRGQVEFCSTNEALALAVQHLVFTLGAKATLIEGRAEVDGKDCGPKYRVRFYLADAAHLPRKAERCKDAKTARTRYVWARQVPSVPTRCIEVDSPDHTFLAGRSLLPTHNSVRVSRRFPEFLLMRNPNLRIAIISYAHGVARRLARSIRDDITLHSGPLGIAVSPTSSAANEWAIAGHAGEVYATGIAGSLTSRPVDVLIIDDPYKNGEQADSEAWQEVVRDFWTEVAVPRLGPGAIVIIVQTRWRDDDLSGWLKAEDTDGHWRVINIPAQADHDPNKGEVDPLGREPGEYLESARGRTVEEWERRQIEVGSRTWNALFQGRPAPASGNIFHASWFRYYDQPQWVERPDGSRWAVSFDEVIASWDMTFKDTDGTDYVCGQVWGRRGVEVFLLDQVHDRMTFVETCLAVRMLAAKWPQAILKLVEDKANGPAVLSALAHKVNGLVAETPQGSKVARAAAVSPFVEAGNVILPAPEMAPWVDDLVEEVKTFPRAAHDDRVDAMSQGLNRLLLSPLLADDEIIEDPDQYEAEGSISPW</sequence>
<proteinExistence type="predicted"/>
<evidence type="ECO:0000313" key="5">
    <source>
        <dbReference type="Proteomes" id="UP001501444"/>
    </source>
</evidence>
<dbReference type="PROSITE" id="PS50819">
    <property type="entry name" value="INTEIN_ENDONUCLEASE"/>
    <property type="match status" value="1"/>
</dbReference>
<dbReference type="Pfam" id="PF17289">
    <property type="entry name" value="Terminase_6C"/>
    <property type="match status" value="1"/>
</dbReference>
<evidence type="ECO:0000256" key="1">
    <source>
        <dbReference type="ARBA" id="ARBA00022612"/>
    </source>
</evidence>
<dbReference type="InterPro" id="IPR004042">
    <property type="entry name" value="Intein_endonuc_central"/>
</dbReference>
<feature type="domain" description="DOD-type homing endonuclease" evidence="3">
    <location>
        <begin position="196"/>
        <end position="327"/>
    </location>
</feature>
<protein>
    <recommendedName>
        <fullName evidence="3">DOD-type homing endonuclease domain-containing protein</fullName>
    </recommendedName>
</protein>